<dbReference type="AlphaFoldDB" id="A0A7J7LBF9"/>
<name>A0A7J7LBF9_9MAGN</name>
<gene>
    <name evidence="2" type="ORF">GIB67_009755</name>
</gene>
<keyword evidence="3" id="KW-1185">Reference proteome</keyword>
<protein>
    <submittedName>
        <fullName evidence="2">Uncharacterized protein</fullName>
    </submittedName>
</protein>
<organism evidence="2 3">
    <name type="scientific">Kingdonia uniflora</name>
    <dbReference type="NCBI Taxonomy" id="39325"/>
    <lineage>
        <taxon>Eukaryota</taxon>
        <taxon>Viridiplantae</taxon>
        <taxon>Streptophyta</taxon>
        <taxon>Embryophyta</taxon>
        <taxon>Tracheophyta</taxon>
        <taxon>Spermatophyta</taxon>
        <taxon>Magnoliopsida</taxon>
        <taxon>Ranunculales</taxon>
        <taxon>Circaeasteraceae</taxon>
        <taxon>Kingdonia</taxon>
    </lineage>
</organism>
<dbReference type="PANTHER" id="PTHR35488:SF4">
    <property type="entry name" value="DUF4005 DOMAIN-CONTAINING PROTEIN"/>
    <property type="match status" value="1"/>
</dbReference>
<proteinExistence type="predicted"/>
<evidence type="ECO:0000256" key="1">
    <source>
        <dbReference type="SAM" id="MobiDB-lite"/>
    </source>
</evidence>
<comment type="caution">
    <text evidence="2">The sequence shown here is derived from an EMBL/GenBank/DDBJ whole genome shotgun (WGS) entry which is preliminary data.</text>
</comment>
<evidence type="ECO:0000313" key="2">
    <source>
        <dbReference type="EMBL" id="KAF6139908.1"/>
    </source>
</evidence>
<reference evidence="2 3" key="1">
    <citation type="journal article" date="2020" name="IScience">
        <title>Genome Sequencing of the Endangered Kingdonia uniflora (Circaeasteraceae, Ranunculales) Reveals Potential Mechanisms of Evolutionary Specialization.</title>
        <authorList>
            <person name="Sun Y."/>
            <person name="Deng T."/>
            <person name="Zhang A."/>
            <person name="Moore M.J."/>
            <person name="Landis J.B."/>
            <person name="Lin N."/>
            <person name="Zhang H."/>
            <person name="Zhang X."/>
            <person name="Huang J."/>
            <person name="Zhang X."/>
            <person name="Sun H."/>
            <person name="Wang H."/>
        </authorList>
    </citation>
    <scope>NUCLEOTIDE SEQUENCE [LARGE SCALE GENOMIC DNA]</scope>
    <source>
        <strain evidence="2">TB1705</strain>
        <tissue evidence="2">Leaf</tissue>
    </source>
</reference>
<feature type="region of interest" description="Disordered" evidence="1">
    <location>
        <begin position="36"/>
        <end position="64"/>
    </location>
</feature>
<dbReference type="EMBL" id="JACGCM010002435">
    <property type="protein sequence ID" value="KAF6139908.1"/>
    <property type="molecule type" value="Genomic_DNA"/>
</dbReference>
<feature type="compositionally biased region" description="Polar residues" evidence="1">
    <location>
        <begin position="37"/>
        <end position="53"/>
    </location>
</feature>
<dbReference type="Proteomes" id="UP000541444">
    <property type="component" value="Unassembled WGS sequence"/>
</dbReference>
<accession>A0A7J7LBF9</accession>
<dbReference type="PANTHER" id="PTHR35488">
    <property type="entry name" value="OS05G0358900 PROTEIN-RELATED"/>
    <property type="match status" value="1"/>
</dbReference>
<evidence type="ECO:0000313" key="3">
    <source>
        <dbReference type="Proteomes" id="UP000541444"/>
    </source>
</evidence>
<dbReference type="OrthoDB" id="737456at2759"/>
<sequence>MKKSPIFPKSEIGDYNGHDGFDSQLNFSKFLEETKNHASQIKSQAPSPYQTKAVNKGLGEERKKKKSWKYSLFSWMKVKKKSKSAMESSSPCISNPRRGSVSGPIYGSGRKGLVARPISGPLSSLFTPVRKGEAEVPYMCLDQINYPIGQTYGPVYLVT</sequence>